<evidence type="ECO:0000256" key="5">
    <source>
        <dbReference type="SAM" id="MobiDB-lite"/>
    </source>
</evidence>
<dbReference type="Gene3D" id="6.10.340.10">
    <property type="match status" value="1"/>
</dbReference>
<comment type="similarity">
    <text evidence="3">Belongs to the methyl-accepting chemotaxis (MCP) protein family.</text>
</comment>
<dbReference type="PANTHER" id="PTHR43531:SF11">
    <property type="entry name" value="METHYL-ACCEPTING CHEMOTAXIS PROTEIN 3"/>
    <property type="match status" value="1"/>
</dbReference>
<dbReference type="PROSITE" id="PS50111">
    <property type="entry name" value="CHEMOTAXIS_TRANSDUC_2"/>
    <property type="match status" value="1"/>
</dbReference>
<dbReference type="CDD" id="cd11386">
    <property type="entry name" value="MCP_signal"/>
    <property type="match status" value="1"/>
</dbReference>
<dbReference type="Gene3D" id="1.10.287.950">
    <property type="entry name" value="Methyl-accepting chemotaxis protein"/>
    <property type="match status" value="1"/>
</dbReference>
<dbReference type="InterPro" id="IPR051310">
    <property type="entry name" value="MCP_chemotaxis"/>
</dbReference>
<feature type="compositionally biased region" description="Low complexity" evidence="5">
    <location>
        <begin position="524"/>
        <end position="535"/>
    </location>
</feature>
<dbReference type="EMBL" id="SUNH01000019">
    <property type="protein sequence ID" value="TJZ82905.1"/>
    <property type="molecule type" value="Genomic_DNA"/>
</dbReference>
<feature type="domain" description="Methyl-accepting transducer" evidence="6">
    <location>
        <begin position="477"/>
        <end position="706"/>
    </location>
</feature>
<organism evidence="8 9">
    <name type="scientific">Paracoccus hibiscisoli</name>
    <dbReference type="NCBI Taxonomy" id="2023261"/>
    <lineage>
        <taxon>Bacteria</taxon>
        <taxon>Pseudomonadati</taxon>
        <taxon>Pseudomonadota</taxon>
        <taxon>Alphaproteobacteria</taxon>
        <taxon>Rhodobacterales</taxon>
        <taxon>Paracoccaceae</taxon>
        <taxon>Paracoccus</taxon>
    </lineage>
</organism>
<dbReference type="GO" id="GO:0006935">
    <property type="term" value="P:chemotaxis"/>
    <property type="evidence" value="ECO:0007669"/>
    <property type="project" value="UniProtKB-KW"/>
</dbReference>
<feature type="domain" description="HAMP" evidence="7">
    <location>
        <begin position="416"/>
        <end position="472"/>
    </location>
</feature>
<dbReference type="Gene3D" id="3.30.450.20">
    <property type="entry name" value="PAS domain"/>
    <property type="match status" value="1"/>
</dbReference>
<dbReference type="InterPro" id="IPR003660">
    <property type="entry name" value="HAMP_dom"/>
</dbReference>
<dbReference type="GO" id="GO:0007165">
    <property type="term" value="P:signal transduction"/>
    <property type="evidence" value="ECO:0007669"/>
    <property type="project" value="UniProtKB-KW"/>
</dbReference>
<dbReference type="Pfam" id="PF00015">
    <property type="entry name" value="MCPsignal"/>
    <property type="match status" value="1"/>
</dbReference>
<dbReference type="GO" id="GO:0016020">
    <property type="term" value="C:membrane"/>
    <property type="evidence" value="ECO:0007669"/>
    <property type="project" value="UniProtKB-SubCell"/>
</dbReference>
<keyword evidence="4" id="KW-0807">Transducer</keyword>
<evidence type="ECO:0000256" key="4">
    <source>
        <dbReference type="PROSITE-ProRule" id="PRU00284"/>
    </source>
</evidence>
<reference evidence="8 9" key="1">
    <citation type="submission" date="2019-04" db="EMBL/GenBank/DDBJ databases">
        <authorList>
            <person name="Li J."/>
        </authorList>
    </citation>
    <scope>NUCLEOTIDE SEQUENCE [LARGE SCALE GENOMIC DNA]</scope>
    <source>
        <strain evidence="8 9">CCTCC AB2016182</strain>
    </source>
</reference>
<evidence type="ECO:0000256" key="3">
    <source>
        <dbReference type="ARBA" id="ARBA00029447"/>
    </source>
</evidence>
<dbReference type="CDD" id="cd06225">
    <property type="entry name" value="HAMP"/>
    <property type="match status" value="1"/>
</dbReference>
<dbReference type="Pfam" id="PF00672">
    <property type="entry name" value="HAMP"/>
    <property type="match status" value="1"/>
</dbReference>
<comment type="caution">
    <text evidence="8">The sequence shown here is derived from an EMBL/GenBank/DDBJ whole genome shotgun (WGS) entry which is preliminary data.</text>
</comment>
<dbReference type="SUPFAM" id="SSF58104">
    <property type="entry name" value="Methyl-accepting chemotaxis protein (MCP) signaling domain"/>
    <property type="match status" value="1"/>
</dbReference>
<evidence type="ECO:0000259" key="6">
    <source>
        <dbReference type="PROSITE" id="PS50111"/>
    </source>
</evidence>
<sequence>MTRPRKGVTMPTRSMSIRAKLAFSAAALTALSIIAVIMLTTTLMSRVSSQEAEAHARTLIAEYTAMVTQDMNSVIETVRTSVAAVEGIVADPVVDRELLARVVRGVVTTRPDLVGMTLALEPDALGDDARSVGGAYSDPSGRFVPYFFYAPDGTVALEQLDMSPEAGTESWYDRPLREARDLITPPYLYSVNGADVLMTTASGVVRRAGQPIGILTGDVGLDDLSTRIDRLRPFGDGQVRLISSGGLWIAHEDRSLLGQPISAADRALMDDGALHYASVGDQQMMVLSGTVDFTDVDESWTLLMQVPRATVMAQVTATRDRAVMAAALLLLLTLAVVWFGAQIISRPIEAMTAAMRRLADGHLDTPIPHSGRRDEIGGMASAMQIFRDRAIEAKRLEDEAASSRAEREQAAQAEAARQSRVVREIGTGLERLAAGDMTHQIGSPAHDPFPQGYDSLRLAFNGVVTRLSQTIRRIADVAHQVRGGADEINMAAGELSSRAETQAATLEQSAAALNQMNESLRQTAESARGAERASSQNRDIARDSAGVVTEAVTAMRGIQKSSEQITRIIGVIDDIAFQTNLLALNAGVEAARAGEAGRGFAVVASEVRGLAQRAAESAREVRGLISESAAQVKTGSELVGRTGDSLAVILQKASEVSEQIAAIALATSEQSVGLGEINTGVNQLDQVTQQNAAVAEQATAASMSLRQQAEVLSSEIGAFQVDGMAQRDDTPRPSLAPHFAVEARPIRLAGGGSGRDQMLEF</sequence>
<dbReference type="PANTHER" id="PTHR43531">
    <property type="entry name" value="PROTEIN ICFG"/>
    <property type="match status" value="1"/>
</dbReference>
<feature type="domain" description="HAMP" evidence="7">
    <location>
        <begin position="342"/>
        <end position="395"/>
    </location>
</feature>
<dbReference type="OrthoDB" id="4514964at2"/>
<evidence type="ECO:0000259" key="7">
    <source>
        <dbReference type="PROSITE" id="PS50885"/>
    </source>
</evidence>
<dbReference type="PROSITE" id="PS50885">
    <property type="entry name" value="HAMP"/>
    <property type="match status" value="2"/>
</dbReference>
<evidence type="ECO:0000256" key="1">
    <source>
        <dbReference type="ARBA" id="ARBA00004370"/>
    </source>
</evidence>
<comment type="subcellular location">
    <subcellularLocation>
        <location evidence="1">Membrane</location>
    </subcellularLocation>
</comment>
<name>A0A4U0QMD1_9RHOB</name>
<dbReference type="CDD" id="cd12913">
    <property type="entry name" value="PDC1_MCP_like"/>
    <property type="match status" value="1"/>
</dbReference>
<evidence type="ECO:0000313" key="8">
    <source>
        <dbReference type="EMBL" id="TJZ82905.1"/>
    </source>
</evidence>
<dbReference type="InterPro" id="IPR004089">
    <property type="entry name" value="MCPsignal_dom"/>
</dbReference>
<dbReference type="FunFam" id="1.10.287.950:FF:000001">
    <property type="entry name" value="Methyl-accepting chemotaxis sensory transducer"/>
    <property type="match status" value="1"/>
</dbReference>
<keyword evidence="9" id="KW-1185">Reference proteome</keyword>
<feature type="region of interest" description="Disordered" evidence="5">
    <location>
        <begin position="520"/>
        <end position="542"/>
    </location>
</feature>
<evidence type="ECO:0000313" key="9">
    <source>
        <dbReference type="Proteomes" id="UP000306223"/>
    </source>
</evidence>
<accession>A0A4U0QMD1</accession>
<evidence type="ECO:0000256" key="2">
    <source>
        <dbReference type="ARBA" id="ARBA00022500"/>
    </source>
</evidence>
<dbReference type="Proteomes" id="UP000306223">
    <property type="component" value="Unassembled WGS sequence"/>
</dbReference>
<dbReference type="SMART" id="SM00304">
    <property type="entry name" value="HAMP"/>
    <property type="match status" value="2"/>
</dbReference>
<proteinExistence type="inferred from homology"/>
<dbReference type="Pfam" id="PF22673">
    <property type="entry name" value="MCP-like_PDC_1"/>
    <property type="match status" value="1"/>
</dbReference>
<keyword evidence="2" id="KW-0145">Chemotaxis</keyword>
<dbReference type="SUPFAM" id="SSF158472">
    <property type="entry name" value="HAMP domain-like"/>
    <property type="match status" value="1"/>
</dbReference>
<protein>
    <submittedName>
        <fullName evidence="8">Methyl-accepting chemotaxis protein</fullName>
    </submittedName>
</protein>
<dbReference type="SMART" id="SM00283">
    <property type="entry name" value="MA"/>
    <property type="match status" value="1"/>
</dbReference>
<dbReference type="AlphaFoldDB" id="A0A4U0QMD1"/>
<gene>
    <name evidence="8" type="ORF">FA740_13980</name>
</gene>